<keyword evidence="2" id="KW-1185">Reference proteome</keyword>
<dbReference type="Proteomes" id="UP001302812">
    <property type="component" value="Unassembled WGS sequence"/>
</dbReference>
<reference evidence="1" key="2">
    <citation type="submission" date="2023-05" db="EMBL/GenBank/DDBJ databases">
        <authorList>
            <consortium name="Lawrence Berkeley National Laboratory"/>
            <person name="Steindorff A."/>
            <person name="Hensen N."/>
            <person name="Bonometti L."/>
            <person name="Westerberg I."/>
            <person name="Brannstrom I.O."/>
            <person name="Guillou S."/>
            <person name="Cros-Aarteil S."/>
            <person name="Calhoun S."/>
            <person name="Haridas S."/>
            <person name="Kuo A."/>
            <person name="Mondo S."/>
            <person name="Pangilinan J."/>
            <person name="Riley R."/>
            <person name="Labutti K."/>
            <person name="Andreopoulos B."/>
            <person name="Lipzen A."/>
            <person name="Chen C."/>
            <person name="Yanf M."/>
            <person name="Daum C."/>
            <person name="Ng V."/>
            <person name="Clum A."/>
            <person name="Ohm R."/>
            <person name="Martin F."/>
            <person name="Silar P."/>
            <person name="Natvig D."/>
            <person name="Lalanne C."/>
            <person name="Gautier V."/>
            <person name="Ament-Velasquez S.L."/>
            <person name="Kruys A."/>
            <person name="Hutchinson M.I."/>
            <person name="Powell A.J."/>
            <person name="Barry K."/>
            <person name="Miller A.N."/>
            <person name="Grigoriev I.V."/>
            <person name="Debuchy R."/>
            <person name="Gladieux P."/>
            <person name="Thoren M.H."/>
            <person name="Johannesson H."/>
        </authorList>
    </citation>
    <scope>NUCLEOTIDE SEQUENCE</scope>
    <source>
        <strain evidence="1">CBS 508.74</strain>
    </source>
</reference>
<organism evidence="1 2">
    <name type="scientific">Canariomyces notabilis</name>
    <dbReference type="NCBI Taxonomy" id="2074819"/>
    <lineage>
        <taxon>Eukaryota</taxon>
        <taxon>Fungi</taxon>
        <taxon>Dikarya</taxon>
        <taxon>Ascomycota</taxon>
        <taxon>Pezizomycotina</taxon>
        <taxon>Sordariomycetes</taxon>
        <taxon>Sordariomycetidae</taxon>
        <taxon>Sordariales</taxon>
        <taxon>Chaetomiaceae</taxon>
        <taxon>Canariomyces</taxon>
    </lineage>
</organism>
<reference evidence="1" key="1">
    <citation type="journal article" date="2023" name="Mol. Phylogenet. Evol.">
        <title>Genome-scale phylogeny and comparative genomics of the fungal order Sordariales.</title>
        <authorList>
            <person name="Hensen N."/>
            <person name="Bonometti L."/>
            <person name="Westerberg I."/>
            <person name="Brannstrom I.O."/>
            <person name="Guillou S."/>
            <person name="Cros-Aarteil S."/>
            <person name="Calhoun S."/>
            <person name="Haridas S."/>
            <person name="Kuo A."/>
            <person name="Mondo S."/>
            <person name="Pangilinan J."/>
            <person name="Riley R."/>
            <person name="LaButti K."/>
            <person name="Andreopoulos B."/>
            <person name="Lipzen A."/>
            <person name="Chen C."/>
            <person name="Yan M."/>
            <person name="Daum C."/>
            <person name="Ng V."/>
            <person name="Clum A."/>
            <person name="Steindorff A."/>
            <person name="Ohm R.A."/>
            <person name="Martin F."/>
            <person name="Silar P."/>
            <person name="Natvig D.O."/>
            <person name="Lalanne C."/>
            <person name="Gautier V."/>
            <person name="Ament-Velasquez S.L."/>
            <person name="Kruys A."/>
            <person name="Hutchinson M.I."/>
            <person name="Powell A.J."/>
            <person name="Barry K."/>
            <person name="Miller A.N."/>
            <person name="Grigoriev I.V."/>
            <person name="Debuchy R."/>
            <person name="Gladieux P."/>
            <person name="Hiltunen Thoren M."/>
            <person name="Johannesson H."/>
        </authorList>
    </citation>
    <scope>NUCLEOTIDE SEQUENCE</scope>
    <source>
        <strain evidence="1">CBS 508.74</strain>
    </source>
</reference>
<proteinExistence type="predicted"/>
<comment type="caution">
    <text evidence="1">The sequence shown here is derived from an EMBL/GenBank/DDBJ whole genome shotgun (WGS) entry which is preliminary data.</text>
</comment>
<evidence type="ECO:0000313" key="2">
    <source>
        <dbReference type="Proteomes" id="UP001302812"/>
    </source>
</evidence>
<evidence type="ECO:0000313" key="1">
    <source>
        <dbReference type="EMBL" id="KAK4108256.1"/>
    </source>
</evidence>
<dbReference type="EMBL" id="MU853364">
    <property type="protein sequence ID" value="KAK4108256.1"/>
    <property type="molecule type" value="Genomic_DNA"/>
</dbReference>
<gene>
    <name evidence="1" type="ORF">N656DRAFT_784281</name>
</gene>
<protein>
    <submittedName>
        <fullName evidence="1">Uncharacterized protein</fullName>
    </submittedName>
</protein>
<dbReference type="GeneID" id="89940256"/>
<name>A0AAN6QIW4_9PEZI</name>
<dbReference type="AlphaFoldDB" id="A0AAN6QIW4"/>
<accession>A0AAN6QIW4</accession>
<dbReference type="RefSeq" id="XP_064665826.1">
    <property type="nucleotide sequence ID" value="XM_064816131.1"/>
</dbReference>
<sequence>MPRWGGMDNCPNPWRPGNPVYSHDIAPYLRVMKKELSFESRKELIKWLRSEEVRPCWHEFRRDYLHHHQMILRDEKPWEPCPNFTEDFFSVETGAVNIILNSPLSMARLRRDAKRGDKSQWTVEAHVAWFVSRLYHRAWNHGRDSLSRDSRDRNPLPFWHPRCFGQRPSLLTDELKEVLVCLVLIDIRQPNWIYNGEDPDDIDDEETYGAQWASMRDLERAREGRR</sequence>